<dbReference type="EMBL" id="MN740406">
    <property type="protein sequence ID" value="QHU05033.1"/>
    <property type="molecule type" value="Genomic_DNA"/>
</dbReference>
<sequence>MSDMEALTESHNLKQGERVIVKERFYSEISYSGKIYKIINKPLNEWILQYKNINIDYFYIKFEESFYHLLLKRGLGVIYNHKPMILGNVNRDANGRIEKIYSQPGFPESLSIKNETQIRLENINAMLVWRAAYDIQADK</sequence>
<accession>A0A6C0JI40</accession>
<name>A0A6C0JI40_9ZZZZ</name>
<reference evidence="1" key="1">
    <citation type="journal article" date="2020" name="Nature">
        <title>Giant virus diversity and host interactions through global metagenomics.</title>
        <authorList>
            <person name="Schulz F."/>
            <person name="Roux S."/>
            <person name="Paez-Espino D."/>
            <person name="Jungbluth S."/>
            <person name="Walsh D.A."/>
            <person name="Denef V.J."/>
            <person name="McMahon K.D."/>
            <person name="Konstantinidis K.T."/>
            <person name="Eloe-Fadrosh E.A."/>
            <person name="Kyrpides N.C."/>
            <person name="Woyke T."/>
        </authorList>
    </citation>
    <scope>NUCLEOTIDE SEQUENCE</scope>
    <source>
        <strain evidence="1">GVMAG-M-3300027708-5</strain>
    </source>
</reference>
<protein>
    <submittedName>
        <fullName evidence="1">Uncharacterized protein</fullName>
    </submittedName>
</protein>
<organism evidence="1">
    <name type="scientific">viral metagenome</name>
    <dbReference type="NCBI Taxonomy" id="1070528"/>
    <lineage>
        <taxon>unclassified sequences</taxon>
        <taxon>metagenomes</taxon>
        <taxon>organismal metagenomes</taxon>
    </lineage>
</organism>
<evidence type="ECO:0000313" key="1">
    <source>
        <dbReference type="EMBL" id="QHU05033.1"/>
    </source>
</evidence>
<proteinExistence type="predicted"/>
<dbReference type="AlphaFoldDB" id="A0A6C0JI40"/>